<dbReference type="SUPFAM" id="SSF54427">
    <property type="entry name" value="NTF2-like"/>
    <property type="match status" value="1"/>
</dbReference>
<dbReference type="InterPro" id="IPR032710">
    <property type="entry name" value="NTF2-like_dom_sf"/>
</dbReference>
<dbReference type="InterPro" id="IPR037401">
    <property type="entry name" value="SnoaL-like"/>
</dbReference>
<feature type="domain" description="SnoaL-like" evidence="2">
    <location>
        <begin position="16"/>
        <end position="136"/>
    </location>
</feature>
<proteinExistence type="predicted"/>
<gene>
    <name evidence="3" type="ORF">GCM10022261_19010</name>
</gene>
<evidence type="ECO:0000259" key="2">
    <source>
        <dbReference type="Pfam" id="PF13577"/>
    </source>
</evidence>
<evidence type="ECO:0000256" key="1">
    <source>
        <dbReference type="SAM" id="MobiDB-lite"/>
    </source>
</evidence>
<feature type="region of interest" description="Disordered" evidence="1">
    <location>
        <begin position="162"/>
        <end position="196"/>
    </location>
</feature>
<feature type="compositionally biased region" description="Basic and acidic residues" evidence="1">
    <location>
        <begin position="185"/>
        <end position="196"/>
    </location>
</feature>
<dbReference type="Proteomes" id="UP001501586">
    <property type="component" value="Unassembled WGS sequence"/>
</dbReference>
<protein>
    <recommendedName>
        <fullName evidence="2">SnoaL-like domain-containing protein</fullName>
    </recommendedName>
</protein>
<comment type="caution">
    <text evidence="3">The sequence shown here is derived from an EMBL/GenBank/DDBJ whole genome shotgun (WGS) entry which is preliminary data.</text>
</comment>
<feature type="compositionally biased region" description="Basic and acidic residues" evidence="1">
    <location>
        <begin position="163"/>
        <end position="174"/>
    </location>
</feature>
<organism evidence="3 4">
    <name type="scientific">Brevibacterium daeguense</name>
    <dbReference type="NCBI Taxonomy" id="909936"/>
    <lineage>
        <taxon>Bacteria</taxon>
        <taxon>Bacillati</taxon>
        <taxon>Actinomycetota</taxon>
        <taxon>Actinomycetes</taxon>
        <taxon>Micrococcales</taxon>
        <taxon>Brevibacteriaceae</taxon>
        <taxon>Brevibacterium</taxon>
    </lineage>
</organism>
<accession>A0ABP8EKF9</accession>
<evidence type="ECO:0000313" key="4">
    <source>
        <dbReference type="Proteomes" id="UP001501586"/>
    </source>
</evidence>
<evidence type="ECO:0000313" key="3">
    <source>
        <dbReference type="EMBL" id="GAA4284370.1"/>
    </source>
</evidence>
<dbReference type="Gene3D" id="3.10.450.50">
    <property type="match status" value="1"/>
</dbReference>
<reference evidence="4" key="1">
    <citation type="journal article" date="2019" name="Int. J. Syst. Evol. Microbiol.">
        <title>The Global Catalogue of Microorganisms (GCM) 10K type strain sequencing project: providing services to taxonomists for standard genome sequencing and annotation.</title>
        <authorList>
            <consortium name="The Broad Institute Genomics Platform"/>
            <consortium name="The Broad Institute Genome Sequencing Center for Infectious Disease"/>
            <person name="Wu L."/>
            <person name="Ma J."/>
        </authorList>
    </citation>
    <scope>NUCLEOTIDE SEQUENCE [LARGE SCALE GENOMIC DNA]</scope>
    <source>
        <strain evidence="4">JCM 17458</strain>
    </source>
</reference>
<name>A0ABP8EKF9_9MICO</name>
<keyword evidence="4" id="KW-1185">Reference proteome</keyword>
<dbReference type="CDD" id="cd00531">
    <property type="entry name" value="NTF2_like"/>
    <property type="match status" value="1"/>
</dbReference>
<dbReference type="RefSeq" id="WP_236866167.1">
    <property type="nucleotide sequence ID" value="NZ_BAABAZ010000006.1"/>
</dbReference>
<sequence>MPDIEIDIAELAARLRRVEDVQEITQLRARYCQALDDGHWEALADTFTPDGAFVGLSTARGRAEMLDFFPTLNATTVTSWWHFSSNETVEIDGDTAHGVTWLLQPCVVEGESQLAAGRYTDTMVRTAEGWRFQERRVSFFFWSSLEEGWDAARFSWPPSVEAADSRTLERRDGADSQDSGTSRDAAAERESSGSLQ</sequence>
<dbReference type="Pfam" id="PF13577">
    <property type="entry name" value="SnoaL_4"/>
    <property type="match status" value="1"/>
</dbReference>
<dbReference type="EMBL" id="BAABAZ010000006">
    <property type="protein sequence ID" value="GAA4284370.1"/>
    <property type="molecule type" value="Genomic_DNA"/>
</dbReference>